<name>A0A9K3M4S6_9STRA</name>
<dbReference type="InterPro" id="IPR004875">
    <property type="entry name" value="DDE_SF_endonuclease_dom"/>
</dbReference>
<keyword evidence="2" id="KW-0540">Nuclease</keyword>
<comment type="caution">
    <text evidence="2">The sequence shown here is derived from an EMBL/GenBank/DDBJ whole genome shotgun (WGS) entry which is preliminary data.</text>
</comment>
<keyword evidence="2" id="KW-0378">Hydrolase</keyword>
<dbReference type="EMBL" id="JAGRRH010000001">
    <property type="protein sequence ID" value="KAG7373854.1"/>
    <property type="molecule type" value="Genomic_DNA"/>
</dbReference>
<dbReference type="PANTHER" id="PTHR19303">
    <property type="entry name" value="TRANSPOSON"/>
    <property type="match status" value="1"/>
</dbReference>
<sequence>MPRAAITVQRKLTILRDADERQLNNKESLKSIARSHGVQAVQIRNWRKQRDVLSLTRPRARSLHKGKPSTIKYLEDAVIGHAFEMRQIGVGITYNHLVIKACQLDEGFRAKTYEVQYQLIRRLCNSNCLVNRRRTHVSQEHPQEAIDRAEEWLSEIRPILSAPNVLKEYIINMDQTPLPFMDQTPLPFSLASSTTLELEGEKTVTVRQTGNSKTRCTVSLTITADGGKLKPMIIFKGQRGGTIATRELAASQYRDNMVLSCQSNAWQDEENINDWVDGVLVPHLQQHAAGSPVYLFLDQFAAHDTASFRTRMDSLGVTLKLIPGKCTWVLQPIDVGIGKPFKDRVRQKWFRWMINHAEADVDLPNASRDEIQKWVNGTWQELPEDIVRNSWKKSNLSWFV</sequence>
<dbReference type="GO" id="GO:0003677">
    <property type="term" value="F:DNA binding"/>
    <property type="evidence" value="ECO:0007669"/>
    <property type="project" value="TreeGrafter"/>
</dbReference>
<dbReference type="OrthoDB" id="10035668at2759"/>
<gene>
    <name evidence="2" type="ORF">IV203_012949</name>
</gene>
<reference evidence="2" key="2">
    <citation type="submission" date="2021-04" db="EMBL/GenBank/DDBJ databases">
        <authorList>
            <person name="Podell S."/>
        </authorList>
    </citation>
    <scope>NUCLEOTIDE SEQUENCE</scope>
    <source>
        <strain evidence="2">Hildebrandi</strain>
    </source>
</reference>
<organism evidence="2 3">
    <name type="scientific">Nitzschia inconspicua</name>
    <dbReference type="NCBI Taxonomy" id="303405"/>
    <lineage>
        <taxon>Eukaryota</taxon>
        <taxon>Sar</taxon>
        <taxon>Stramenopiles</taxon>
        <taxon>Ochrophyta</taxon>
        <taxon>Bacillariophyta</taxon>
        <taxon>Bacillariophyceae</taxon>
        <taxon>Bacillariophycidae</taxon>
        <taxon>Bacillariales</taxon>
        <taxon>Bacillariaceae</taxon>
        <taxon>Nitzschia</taxon>
    </lineage>
</organism>
<keyword evidence="3" id="KW-1185">Reference proteome</keyword>
<dbReference type="AlphaFoldDB" id="A0A9K3M4S6"/>
<protein>
    <submittedName>
        <fullName evidence="2">DDE superfamily endonuclease</fullName>
    </submittedName>
</protein>
<dbReference type="GO" id="GO:0005634">
    <property type="term" value="C:nucleus"/>
    <property type="evidence" value="ECO:0007669"/>
    <property type="project" value="TreeGrafter"/>
</dbReference>
<proteinExistence type="predicted"/>
<dbReference type="InterPro" id="IPR050863">
    <property type="entry name" value="CenT-Element_Derived"/>
</dbReference>
<dbReference type="Pfam" id="PF03184">
    <property type="entry name" value="DDE_1"/>
    <property type="match status" value="1"/>
</dbReference>
<keyword evidence="2" id="KW-0255">Endonuclease</keyword>
<dbReference type="Proteomes" id="UP000693970">
    <property type="component" value="Unassembled WGS sequence"/>
</dbReference>
<reference evidence="2" key="1">
    <citation type="journal article" date="2021" name="Sci. Rep.">
        <title>Diploid genomic architecture of Nitzschia inconspicua, an elite biomass production diatom.</title>
        <authorList>
            <person name="Oliver A."/>
            <person name="Podell S."/>
            <person name="Pinowska A."/>
            <person name="Traller J.C."/>
            <person name="Smith S.R."/>
            <person name="McClure R."/>
            <person name="Beliaev A."/>
            <person name="Bohutskyi P."/>
            <person name="Hill E.A."/>
            <person name="Rabines A."/>
            <person name="Zheng H."/>
            <person name="Allen L.Z."/>
            <person name="Kuo A."/>
            <person name="Grigoriev I.V."/>
            <person name="Allen A.E."/>
            <person name="Hazlebeck D."/>
            <person name="Allen E.E."/>
        </authorList>
    </citation>
    <scope>NUCLEOTIDE SEQUENCE</scope>
    <source>
        <strain evidence="2">Hildebrandi</strain>
    </source>
</reference>
<feature type="domain" description="DDE-1" evidence="1">
    <location>
        <begin position="214"/>
        <end position="391"/>
    </location>
</feature>
<evidence type="ECO:0000313" key="3">
    <source>
        <dbReference type="Proteomes" id="UP000693970"/>
    </source>
</evidence>
<evidence type="ECO:0000259" key="1">
    <source>
        <dbReference type="Pfam" id="PF03184"/>
    </source>
</evidence>
<accession>A0A9K3M4S6</accession>
<dbReference type="GO" id="GO:0004519">
    <property type="term" value="F:endonuclease activity"/>
    <property type="evidence" value="ECO:0007669"/>
    <property type="project" value="UniProtKB-KW"/>
</dbReference>
<evidence type="ECO:0000313" key="2">
    <source>
        <dbReference type="EMBL" id="KAG7373854.1"/>
    </source>
</evidence>